<evidence type="ECO:0000313" key="8">
    <source>
        <dbReference type="Proteomes" id="UP000694941"/>
    </source>
</evidence>
<organism evidence="8 9">
    <name type="scientific">Limulus polyphemus</name>
    <name type="common">Atlantic horseshoe crab</name>
    <dbReference type="NCBI Taxonomy" id="6850"/>
    <lineage>
        <taxon>Eukaryota</taxon>
        <taxon>Metazoa</taxon>
        <taxon>Ecdysozoa</taxon>
        <taxon>Arthropoda</taxon>
        <taxon>Chelicerata</taxon>
        <taxon>Merostomata</taxon>
        <taxon>Xiphosura</taxon>
        <taxon>Limulidae</taxon>
        <taxon>Limulus</taxon>
    </lineage>
</organism>
<comment type="subcellular location">
    <subcellularLocation>
        <location evidence="1 7">Membrane</location>
        <topology evidence="1 7">Multi-pass membrane protein</topology>
    </subcellularLocation>
</comment>
<feature type="transmembrane region" description="Helical" evidence="7">
    <location>
        <begin position="115"/>
        <end position="138"/>
    </location>
</feature>
<dbReference type="SUPFAM" id="SSF118215">
    <property type="entry name" value="Proton glutamate symport protein"/>
    <property type="match status" value="1"/>
</dbReference>
<dbReference type="PRINTS" id="PR00173">
    <property type="entry name" value="EDTRNSPORT"/>
</dbReference>
<dbReference type="PANTHER" id="PTHR11958:SF63">
    <property type="entry name" value="AMINO ACID TRANSPORTER"/>
    <property type="match status" value="1"/>
</dbReference>
<proteinExistence type="inferred from homology"/>
<keyword evidence="8" id="KW-1185">Reference proteome</keyword>
<feature type="transmembrane region" description="Helical" evidence="7">
    <location>
        <begin position="224"/>
        <end position="242"/>
    </location>
</feature>
<keyword evidence="6 7" id="KW-0472">Membrane</keyword>
<dbReference type="InterPro" id="IPR001991">
    <property type="entry name" value="Na-dicarboxylate_symporter"/>
</dbReference>
<sequence>MKQTTILVERQAQLSINVSEEAAHQHKEFDKRIEYVHETNFVGLLFCSLVIGAVMAVLGDQVKTLKDIVDEINLIINKIMQYIMWFLPIAMFSWICQEGMRTESISKLFLSVGKYIGTLMGGLIFHHFILLPVLYILIVRKNPVKFHMNLFSALIMAFGSSSSSATLPLTLQCMEEKNKTNHVVTRLVLPLGMTVHMNGSAMMMVLATIFIAQMEGVELGTSQTVILCFVSLLLVIASPGVINAGNPVYLITDLAAVGIYSHQHIPMILAFDWFLERCRTVNNVLGDCYVAAWVEKIFEKKFASDHSHQVAQELEDATTDNK</sequence>
<gene>
    <name evidence="9" type="primary">LOC106476766</name>
</gene>
<name>A0ABM1RXY6_LIMPO</name>
<dbReference type="Pfam" id="PF00375">
    <property type="entry name" value="SDF"/>
    <property type="match status" value="1"/>
</dbReference>
<protein>
    <recommendedName>
        <fullName evidence="7">Amino acid transporter</fullName>
    </recommendedName>
</protein>
<feature type="transmembrane region" description="Helical" evidence="7">
    <location>
        <begin position="79"/>
        <end position="95"/>
    </location>
</feature>
<accession>A0ABM1RXY6</accession>
<dbReference type="InterPro" id="IPR050746">
    <property type="entry name" value="DAACS"/>
</dbReference>
<comment type="similarity">
    <text evidence="2 7">Belongs to the dicarboxylate/amino acid:cation symporter (DAACS) (TC 2.A.23) family.</text>
</comment>
<evidence type="ECO:0000256" key="5">
    <source>
        <dbReference type="ARBA" id="ARBA00022989"/>
    </source>
</evidence>
<dbReference type="Proteomes" id="UP000694941">
    <property type="component" value="Unplaced"/>
</dbReference>
<evidence type="ECO:0000256" key="4">
    <source>
        <dbReference type="ARBA" id="ARBA00022692"/>
    </source>
</evidence>
<dbReference type="PANTHER" id="PTHR11958">
    <property type="entry name" value="SODIUM/DICARBOXYLATE SYMPORTER-RELATED"/>
    <property type="match status" value="1"/>
</dbReference>
<feature type="transmembrane region" description="Helical" evidence="7">
    <location>
        <begin position="41"/>
        <end position="58"/>
    </location>
</feature>
<feature type="transmembrane region" description="Helical" evidence="7">
    <location>
        <begin position="150"/>
        <end position="171"/>
    </location>
</feature>
<dbReference type="InterPro" id="IPR036458">
    <property type="entry name" value="Na:dicarbo_symporter_sf"/>
</dbReference>
<evidence type="ECO:0000256" key="1">
    <source>
        <dbReference type="ARBA" id="ARBA00004141"/>
    </source>
</evidence>
<keyword evidence="7" id="KW-0769">Symport</keyword>
<dbReference type="GeneID" id="106476766"/>
<dbReference type="Gene3D" id="1.10.3860.10">
    <property type="entry name" value="Sodium:dicarboxylate symporter"/>
    <property type="match status" value="1"/>
</dbReference>
<reference evidence="9" key="1">
    <citation type="submission" date="2025-08" db="UniProtKB">
        <authorList>
            <consortium name="RefSeq"/>
        </authorList>
    </citation>
    <scope>IDENTIFICATION</scope>
    <source>
        <tissue evidence="9">Muscle</tissue>
    </source>
</reference>
<evidence type="ECO:0000256" key="2">
    <source>
        <dbReference type="ARBA" id="ARBA00006148"/>
    </source>
</evidence>
<evidence type="ECO:0000313" key="9">
    <source>
        <dbReference type="RefSeq" id="XP_022236241.1"/>
    </source>
</evidence>
<dbReference type="RefSeq" id="XP_022236241.1">
    <property type="nucleotide sequence ID" value="XM_022380533.1"/>
</dbReference>
<keyword evidence="3 7" id="KW-0813">Transport</keyword>
<feature type="transmembrane region" description="Helical" evidence="7">
    <location>
        <begin position="191"/>
        <end position="212"/>
    </location>
</feature>
<evidence type="ECO:0000256" key="6">
    <source>
        <dbReference type="ARBA" id="ARBA00023136"/>
    </source>
</evidence>
<keyword evidence="5 7" id="KW-1133">Transmembrane helix</keyword>
<keyword evidence="4 7" id="KW-0812">Transmembrane</keyword>
<evidence type="ECO:0000256" key="7">
    <source>
        <dbReference type="RuleBase" id="RU361216"/>
    </source>
</evidence>
<evidence type="ECO:0000256" key="3">
    <source>
        <dbReference type="ARBA" id="ARBA00022448"/>
    </source>
</evidence>